<gene>
    <name evidence="1" type="ORF">D9O36_12125</name>
</gene>
<proteinExistence type="predicted"/>
<organism evidence="1 2">
    <name type="scientific">Zobellia amurskyensis</name>
    <dbReference type="NCBI Taxonomy" id="248905"/>
    <lineage>
        <taxon>Bacteria</taxon>
        <taxon>Pseudomonadati</taxon>
        <taxon>Bacteroidota</taxon>
        <taxon>Flavobacteriia</taxon>
        <taxon>Flavobacteriales</taxon>
        <taxon>Flavobacteriaceae</taxon>
        <taxon>Zobellia</taxon>
    </lineage>
</organism>
<keyword evidence="2" id="KW-1185">Reference proteome</keyword>
<reference evidence="1 2" key="1">
    <citation type="journal article" date="2019" name="Mar. Drugs">
        <title>Comparative Genomics and CAZyme Genome Repertoires of Marine Zobellia amurskyensis KMM 3526(T) and Zobellia laminariae KMM 3676(T).</title>
        <authorList>
            <person name="Chernysheva N."/>
            <person name="Bystritskaya E."/>
            <person name="Stenkova A."/>
            <person name="Golovkin I."/>
            <person name="Nedashkovskaya O."/>
            <person name="Isaeva M."/>
        </authorList>
    </citation>
    <scope>NUCLEOTIDE SEQUENCE [LARGE SCALE GENOMIC DNA]</scope>
    <source>
        <strain evidence="1 2">KMM 3526</strain>
    </source>
</reference>
<feature type="non-terminal residue" evidence="1">
    <location>
        <position position="1"/>
    </location>
</feature>
<evidence type="ECO:0000313" key="2">
    <source>
        <dbReference type="Proteomes" id="UP000540519"/>
    </source>
</evidence>
<evidence type="ECO:0000313" key="1">
    <source>
        <dbReference type="EMBL" id="MUH36591.1"/>
    </source>
</evidence>
<sequence>KREAVQEVGQILNLPEVQSYICETLENKKGLGIFPQPFIEKLIKNYNKDQKTQSTRRKLRRLIIAYLPKSIENQIRSKLKAGPLSNQWLALRTLMILKTYEMLTADAQIK</sequence>
<protein>
    <submittedName>
        <fullName evidence="1">Uncharacterized protein</fullName>
    </submittedName>
</protein>
<name>A0A7X3D2L0_9FLAO</name>
<dbReference type="EMBL" id="RCNR01000022">
    <property type="protein sequence ID" value="MUH36591.1"/>
    <property type="molecule type" value="Genomic_DNA"/>
</dbReference>
<dbReference type="RefSeq" id="WP_166521597.1">
    <property type="nucleotide sequence ID" value="NZ_RCNR01000022.1"/>
</dbReference>
<dbReference type="AlphaFoldDB" id="A0A7X3D2L0"/>
<comment type="caution">
    <text evidence="1">The sequence shown here is derived from an EMBL/GenBank/DDBJ whole genome shotgun (WGS) entry which is preliminary data.</text>
</comment>
<dbReference type="Proteomes" id="UP000540519">
    <property type="component" value="Unassembled WGS sequence"/>
</dbReference>
<accession>A0A7X3D2L0</accession>